<keyword evidence="1" id="KW-0812">Transmembrane</keyword>
<dbReference type="Proteomes" id="UP000293360">
    <property type="component" value="Unassembled WGS sequence"/>
</dbReference>
<feature type="transmembrane region" description="Helical" evidence="1">
    <location>
        <begin position="18"/>
        <end position="40"/>
    </location>
</feature>
<evidence type="ECO:0000313" key="2">
    <source>
        <dbReference type="EMBL" id="RYP02262.1"/>
    </source>
</evidence>
<keyword evidence="3" id="KW-1185">Reference proteome</keyword>
<proteinExistence type="predicted"/>
<dbReference type="AlphaFoldDB" id="A0A4Q4T926"/>
<dbReference type="EMBL" id="QJNU01000323">
    <property type="protein sequence ID" value="RYP02262.1"/>
    <property type="molecule type" value="Genomic_DNA"/>
</dbReference>
<evidence type="ECO:0000256" key="1">
    <source>
        <dbReference type="SAM" id="Phobius"/>
    </source>
</evidence>
<feature type="transmembrane region" description="Helical" evidence="1">
    <location>
        <begin position="242"/>
        <end position="264"/>
    </location>
</feature>
<organism evidence="2 3">
    <name type="scientific">Monosporascus ibericus</name>
    <dbReference type="NCBI Taxonomy" id="155417"/>
    <lineage>
        <taxon>Eukaryota</taxon>
        <taxon>Fungi</taxon>
        <taxon>Dikarya</taxon>
        <taxon>Ascomycota</taxon>
        <taxon>Pezizomycotina</taxon>
        <taxon>Sordariomycetes</taxon>
        <taxon>Xylariomycetidae</taxon>
        <taxon>Xylariales</taxon>
        <taxon>Xylariales incertae sedis</taxon>
        <taxon>Monosporascus</taxon>
    </lineage>
</organism>
<sequence length="433" mass="47550">MTVVQVFPFTYQSQDITFATWITLFTLCLAPLVAHIVAGVPQPSFLCSHSPKWHELICHYNPTSIIWRYAMITDRRIRAKSWDREDIAASNALFWTSRGWDGSEIMVTAGLPYCTRLPDHPRVTIFSQEMIKTIIVTLQGIQALIPLLSGLSTSRASDSFVQWMAVDTIFFPLSILGLFRLCCAAWLTEDFLYGTSQVVGLGPTPASSAVETRTSFENLLGEPLPPDAAPSRFRPTAFWASMVFRAVYLLPILAMSTTCILYLGPWTAKDITSPTSNGLTMTSFLLALSYLLFTSTTAIVCAYYFARGHTTTVIPCISSLWYKAYTVVVIGLGISLIVISCLETRKTPCGIYTSGSGEVADIDACLDENTTVVPVGPGKSHFGLVSTRRDHRDGNGTSLAPHQSWVLNFTGTCLGVVDDTPTQLVRCLHADKA</sequence>
<feature type="transmembrane region" description="Helical" evidence="1">
    <location>
        <begin position="284"/>
        <end position="306"/>
    </location>
</feature>
<name>A0A4Q4T926_9PEZI</name>
<accession>A0A4Q4T926</accession>
<feature type="transmembrane region" description="Helical" evidence="1">
    <location>
        <begin position="318"/>
        <end position="339"/>
    </location>
</feature>
<evidence type="ECO:0000313" key="3">
    <source>
        <dbReference type="Proteomes" id="UP000293360"/>
    </source>
</evidence>
<gene>
    <name evidence="2" type="ORF">DL764_005869</name>
</gene>
<dbReference type="OrthoDB" id="4586224at2759"/>
<protein>
    <submittedName>
        <fullName evidence="2">Uncharacterized protein</fullName>
    </submittedName>
</protein>
<comment type="caution">
    <text evidence="2">The sequence shown here is derived from an EMBL/GenBank/DDBJ whole genome shotgun (WGS) entry which is preliminary data.</text>
</comment>
<keyword evidence="1" id="KW-0472">Membrane</keyword>
<reference evidence="2 3" key="1">
    <citation type="submission" date="2018-06" db="EMBL/GenBank/DDBJ databases">
        <title>Complete Genomes of Monosporascus.</title>
        <authorList>
            <person name="Robinson A.J."/>
            <person name="Natvig D.O."/>
        </authorList>
    </citation>
    <scope>NUCLEOTIDE SEQUENCE [LARGE SCALE GENOMIC DNA]</scope>
    <source>
        <strain evidence="2 3">CBS 110550</strain>
    </source>
</reference>
<keyword evidence="1" id="KW-1133">Transmembrane helix</keyword>